<evidence type="ECO:0000256" key="5">
    <source>
        <dbReference type="ARBA" id="ARBA00022670"/>
    </source>
</evidence>
<dbReference type="EC" id="3.4.21.89" evidence="4 7"/>
<dbReference type="Pfam" id="PF10502">
    <property type="entry name" value="Peptidase_S26"/>
    <property type="match status" value="1"/>
</dbReference>
<dbReference type="NCBIfam" id="TIGR02227">
    <property type="entry name" value="sigpep_I_bact"/>
    <property type="match status" value="1"/>
</dbReference>
<reference evidence="10 11" key="1">
    <citation type="journal article" date="2011" name="Front. Microbiol.">
        <title>Genomic signatures of strain selection and enhancement in Bacillus atrophaeus var. globigii, a historical biowarfare simulant.</title>
        <authorList>
            <person name="Gibbons H.S."/>
            <person name="Broomall S.M."/>
            <person name="McNew L.A."/>
            <person name="Daligault H."/>
            <person name="Chapman C."/>
            <person name="Bruce D."/>
            <person name="Karavis M."/>
            <person name="Krepps M."/>
            <person name="McGregor P.A."/>
            <person name="Hong C."/>
            <person name="Park K.H."/>
            <person name="Akmal A."/>
            <person name="Feldman A."/>
            <person name="Lin J.S."/>
            <person name="Chang W.E."/>
            <person name="Higgs B.W."/>
            <person name="Demirev P."/>
            <person name="Lindquist J."/>
            <person name="Liem A."/>
            <person name="Fochler E."/>
            <person name="Read T.D."/>
            <person name="Tapia R."/>
            <person name="Johnson S."/>
            <person name="Bishop-Lilly K.A."/>
            <person name="Detter C."/>
            <person name="Han C."/>
            <person name="Sozhamannan S."/>
            <person name="Rosenzweig C.N."/>
            <person name="Skowronski E.W."/>
        </authorList>
    </citation>
    <scope>NUCLEOTIDE SEQUENCE [LARGE SCALE GENOMIC DNA]</scope>
    <source>
        <strain evidence="10 11">1942</strain>
    </source>
</reference>
<keyword evidence="11" id="KW-1185">Reference proteome</keyword>
<comment type="subcellular location">
    <subcellularLocation>
        <location evidence="2">Cell membrane</location>
        <topology evidence="2">Single-pass type II membrane protein</topology>
    </subcellularLocation>
    <subcellularLocation>
        <location evidence="8">Membrane</location>
        <topology evidence="8">Single-pass type II membrane protein</topology>
    </subcellularLocation>
</comment>
<evidence type="ECO:0000256" key="2">
    <source>
        <dbReference type="ARBA" id="ARBA00004401"/>
    </source>
</evidence>
<keyword evidence="7" id="KW-0812">Transmembrane</keyword>
<evidence type="ECO:0000313" key="10">
    <source>
        <dbReference type="EMBL" id="ADP31948.1"/>
    </source>
</evidence>
<dbReference type="EMBL" id="CP002207">
    <property type="protein sequence ID" value="ADP31948.1"/>
    <property type="molecule type" value="Genomic_DNA"/>
</dbReference>
<evidence type="ECO:0000256" key="8">
    <source>
        <dbReference type="RuleBase" id="RU362042"/>
    </source>
</evidence>
<keyword evidence="5 7" id="KW-0645">Protease</keyword>
<protein>
    <recommendedName>
        <fullName evidence="4 7">Signal peptidase I</fullName>
        <ecNumber evidence="4 7">3.4.21.89</ecNumber>
    </recommendedName>
</protein>
<dbReference type="RefSeq" id="WP_003327235.1">
    <property type="nucleotide sequence ID" value="NC_014639.1"/>
</dbReference>
<dbReference type="PANTHER" id="PTHR43390:SF1">
    <property type="entry name" value="CHLOROPLAST PROCESSING PEPTIDASE"/>
    <property type="match status" value="1"/>
</dbReference>
<dbReference type="InterPro" id="IPR019756">
    <property type="entry name" value="Pept_S26A_signal_pept_1_Ser-AS"/>
</dbReference>
<dbReference type="SUPFAM" id="SSF51306">
    <property type="entry name" value="LexA/Signal peptidase"/>
    <property type="match status" value="1"/>
</dbReference>
<evidence type="ECO:0000256" key="1">
    <source>
        <dbReference type="ARBA" id="ARBA00000677"/>
    </source>
</evidence>
<dbReference type="InterPro" id="IPR019757">
    <property type="entry name" value="Pept_S26A_signal_pept_1_Lys-AS"/>
</dbReference>
<evidence type="ECO:0000256" key="6">
    <source>
        <dbReference type="ARBA" id="ARBA00022801"/>
    </source>
</evidence>
<dbReference type="Proteomes" id="UP000006867">
    <property type="component" value="Chromosome"/>
</dbReference>
<dbReference type="InterPro" id="IPR019533">
    <property type="entry name" value="Peptidase_S26"/>
</dbReference>
<keyword evidence="6 7" id="KW-0378">Hydrolase</keyword>
<dbReference type="PROSITE" id="PS00760">
    <property type="entry name" value="SPASE_I_2"/>
    <property type="match status" value="1"/>
</dbReference>
<dbReference type="InterPro" id="IPR000223">
    <property type="entry name" value="Pept_S26A_signal_pept_1"/>
</dbReference>
<dbReference type="GeneID" id="92916675"/>
<feature type="domain" description="Peptidase S26" evidence="9">
    <location>
        <begin position="21"/>
        <end position="184"/>
    </location>
</feature>
<sequence length="193" mass="21938">MTEEKNPKTEKPVKKKSNTYWEWAKAIVIAVVLALLIRHFLFEPYLVEGSSMYPTLHDGERLFVNKTVNYVGELKRGDIVIINGDSSKVHYVKRLIGKPGETVEMKDDTLYINGKKIDESYLSNNKKDAKKLGVNLTGDFGPVKVPKGKYFVMGDNRLNSMDSRNGLGLIAEDRIVGTSKFVFFPFNEMRQTK</sequence>
<name>A0ABM5LVM0_BACA1</name>
<accession>A0ABM5LVM0</accession>
<evidence type="ECO:0000256" key="7">
    <source>
        <dbReference type="RuleBase" id="RU003993"/>
    </source>
</evidence>
<evidence type="ECO:0000256" key="4">
    <source>
        <dbReference type="ARBA" id="ARBA00013208"/>
    </source>
</evidence>
<comment type="similarity">
    <text evidence="3 8">Belongs to the peptidase S26 family.</text>
</comment>
<comment type="catalytic activity">
    <reaction evidence="1 7">
        <text>Cleavage of hydrophobic, N-terminal signal or leader sequences from secreted and periplasmic proteins.</text>
        <dbReference type="EC" id="3.4.21.89"/>
    </reaction>
</comment>
<organism evidence="10 11">
    <name type="scientific">Bacillus atrophaeus (strain 1942)</name>
    <dbReference type="NCBI Taxonomy" id="720555"/>
    <lineage>
        <taxon>Bacteria</taxon>
        <taxon>Bacillati</taxon>
        <taxon>Bacillota</taxon>
        <taxon>Bacilli</taxon>
        <taxon>Bacillales</taxon>
        <taxon>Bacillaceae</taxon>
        <taxon>Bacillus</taxon>
    </lineage>
</organism>
<dbReference type="InterPro" id="IPR036286">
    <property type="entry name" value="LexA/Signal_pep-like_sf"/>
</dbReference>
<dbReference type="CDD" id="cd06530">
    <property type="entry name" value="S26_SPase_I"/>
    <property type="match status" value="1"/>
</dbReference>
<dbReference type="PROSITE" id="PS00501">
    <property type="entry name" value="SPASE_I_1"/>
    <property type="match status" value="1"/>
</dbReference>
<proteinExistence type="inferred from homology"/>
<evidence type="ECO:0000313" key="11">
    <source>
        <dbReference type="Proteomes" id="UP000006867"/>
    </source>
</evidence>
<dbReference type="PROSITE" id="PS00761">
    <property type="entry name" value="SPASE_I_3"/>
    <property type="match status" value="1"/>
</dbReference>
<evidence type="ECO:0000256" key="3">
    <source>
        <dbReference type="ARBA" id="ARBA00009370"/>
    </source>
</evidence>
<dbReference type="Gene3D" id="2.10.109.10">
    <property type="entry name" value="Umud Fragment, subunit A"/>
    <property type="match status" value="1"/>
</dbReference>
<keyword evidence="7" id="KW-0472">Membrane</keyword>
<dbReference type="PANTHER" id="PTHR43390">
    <property type="entry name" value="SIGNAL PEPTIDASE I"/>
    <property type="match status" value="1"/>
</dbReference>
<feature type="transmembrane region" description="Helical" evidence="7">
    <location>
        <begin position="20"/>
        <end position="41"/>
    </location>
</feature>
<evidence type="ECO:0000259" key="9">
    <source>
        <dbReference type="Pfam" id="PF10502"/>
    </source>
</evidence>
<dbReference type="InterPro" id="IPR019758">
    <property type="entry name" value="Pept_S26A_signal_pept_1_CS"/>
</dbReference>
<keyword evidence="7" id="KW-1133">Transmembrane helix</keyword>
<gene>
    <name evidence="10" type="ordered locus">BATR1942_04970</name>
</gene>
<dbReference type="PRINTS" id="PR00727">
    <property type="entry name" value="LEADERPTASE"/>
</dbReference>